<feature type="region of interest" description="Disordered" evidence="1">
    <location>
        <begin position="16"/>
        <end position="47"/>
    </location>
</feature>
<dbReference type="EMBL" id="QLNT01000013">
    <property type="protein sequence ID" value="KAF3068720.1"/>
    <property type="molecule type" value="Genomic_DNA"/>
</dbReference>
<gene>
    <name evidence="2" type="ORF">CFAM422_007530</name>
</gene>
<evidence type="ECO:0000313" key="2">
    <source>
        <dbReference type="EMBL" id="KAF3068720.1"/>
    </source>
</evidence>
<proteinExistence type="predicted"/>
<comment type="caution">
    <text evidence="2">The sequence shown here is derived from an EMBL/GenBank/DDBJ whole genome shotgun (WGS) entry which is preliminary data.</text>
</comment>
<protein>
    <submittedName>
        <fullName evidence="2">Uncharacterized protein</fullName>
    </submittedName>
</protein>
<evidence type="ECO:0000313" key="3">
    <source>
        <dbReference type="Proteomes" id="UP000801864"/>
    </source>
</evidence>
<keyword evidence="3" id="KW-1185">Reference proteome</keyword>
<accession>A0A9P5CDC6</accession>
<evidence type="ECO:0000256" key="1">
    <source>
        <dbReference type="SAM" id="MobiDB-lite"/>
    </source>
</evidence>
<sequence>MLDEIVEFKLAKEENRMNGMKTGAPENHSTENNRYRSGFAEQDDTSSVEFLLRGRANEDAQDETYQQSHIQ</sequence>
<name>A0A9P5CDC6_9HYPO</name>
<reference evidence="2 3" key="1">
    <citation type="submission" date="2018-06" db="EMBL/GenBank/DDBJ databases">
        <title>Genome analysis of cellulolytic fungus Trichoderma lentiforme CFAM-422.</title>
        <authorList>
            <person name="Steindorff A.S."/>
            <person name="Formighieri E.F."/>
            <person name="Midorikawa G.E.O."/>
            <person name="Tamietti M.S."/>
            <person name="Ramos E.Z."/>
            <person name="Silva A.S."/>
            <person name="Bon E.P.S."/>
            <person name="Mendes T.D."/>
            <person name="Damaso M.C.T."/>
            <person name="Favaro L.C.L."/>
        </authorList>
    </citation>
    <scope>NUCLEOTIDE SEQUENCE [LARGE SCALE GENOMIC DNA]</scope>
    <source>
        <strain evidence="2 3">CFAM-422</strain>
    </source>
</reference>
<organism evidence="2 3">
    <name type="scientific">Trichoderma lentiforme</name>
    <dbReference type="NCBI Taxonomy" id="1567552"/>
    <lineage>
        <taxon>Eukaryota</taxon>
        <taxon>Fungi</taxon>
        <taxon>Dikarya</taxon>
        <taxon>Ascomycota</taxon>
        <taxon>Pezizomycotina</taxon>
        <taxon>Sordariomycetes</taxon>
        <taxon>Hypocreomycetidae</taxon>
        <taxon>Hypocreales</taxon>
        <taxon>Hypocreaceae</taxon>
        <taxon>Trichoderma</taxon>
    </lineage>
</organism>
<dbReference type="AlphaFoldDB" id="A0A9P5CDC6"/>
<dbReference type="Proteomes" id="UP000801864">
    <property type="component" value="Unassembled WGS sequence"/>
</dbReference>